<dbReference type="AlphaFoldDB" id="G4YF06"/>
<accession>G4YF06</accession>
<organism evidence="2 3">
    <name type="scientific">Phytophthora sojae (strain P6497)</name>
    <name type="common">Soybean stem and root rot agent</name>
    <name type="synonym">Phytophthora megasperma f. sp. glycines</name>
    <dbReference type="NCBI Taxonomy" id="1094619"/>
    <lineage>
        <taxon>Eukaryota</taxon>
        <taxon>Sar</taxon>
        <taxon>Stramenopiles</taxon>
        <taxon>Oomycota</taxon>
        <taxon>Peronosporomycetes</taxon>
        <taxon>Peronosporales</taxon>
        <taxon>Peronosporaceae</taxon>
        <taxon>Phytophthora</taxon>
    </lineage>
</organism>
<proteinExistence type="predicted"/>
<dbReference type="Pfam" id="PF03184">
    <property type="entry name" value="DDE_1"/>
    <property type="match status" value="1"/>
</dbReference>
<dbReference type="RefSeq" id="XP_009514864.1">
    <property type="nucleotide sequence ID" value="XM_009516569.1"/>
</dbReference>
<name>G4YF06_PHYSP</name>
<gene>
    <name evidence="2" type="ORF">PHYSODRAFT_293399</name>
</gene>
<evidence type="ECO:0000259" key="1">
    <source>
        <dbReference type="Pfam" id="PF03184"/>
    </source>
</evidence>
<keyword evidence="3" id="KW-1185">Reference proteome</keyword>
<dbReference type="InterPro" id="IPR004875">
    <property type="entry name" value="DDE_SF_endonuclease_dom"/>
</dbReference>
<dbReference type="InParanoid" id="G4YF06"/>
<dbReference type="GO" id="GO:0003676">
    <property type="term" value="F:nucleic acid binding"/>
    <property type="evidence" value="ECO:0007669"/>
    <property type="project" value="InterPro"/>
</dbReference>
<sequence>MALSAETEQKLLAWIRHMRCTKLYCVTTACIRYAHGYFDPDYTATRSLDAPKPYCDQRVMQEWIDDVWSPDVQGPSVLLLDSLNIQHKMECIKTSLEDKGHAKVVYVPPGVTGLAQPMDIAVMKPFKDRCRELYLQFVREGGVFTTPTQKRGRIAAIVTQAWEEVDEESIVNGFLGAGLVAIGPRDANGDFASPEPTREGIVDVE</sequence>
<reference evidence="2 3" key="1">
    <citation type="journal article" date="2006" name="Science">
        <title>Phytophthora genome sequences uncover evolutionary origins and mechanisms of pathogenesis.</title>
        <authorList>
            <person name="Tyler B.M."/>
            <person name="Tripathy S."/>
            <person name="Zhang X."/>
            <person name="Dehal P."/>
            <person name="Jiang R.H."/>
            <person name="Aerts A."/>
            <person name="Arredondo F.D."/>
            <person name="Baxter L."/>
            <person name="Bensasson D."/>
            <person name="Beynon J.L."/>
            <person name="Chapman J."/>
            <person name="Damasceno C.M."/>
            <person name="Dorrance A.E."/>
            <person name="Dou D."/>
            <person name="Dickerman A.W."/>
            <person name="Dubchak I.L."/>
            <person name="Garbelotto M."/>
            <person name="Gijzen M."/>
            <person name="Gordon S.G."/>
            <person name="Govers F."/>
            <person name="Grunwald N.J."/>
            <person name="Huang W."/>
            <person name="Ivors K.L."/>
            <person name="Jones R.W."/>
            <person name="Kamoun S."/>
            <person name="Krampis K."/>
            <person name="Lamour K.H."/>
            <person name="Lee M.K."/>
            <person name="McDonald W.H."/>
            <person name="Medina M."/>
            <person name="Meijer H.J."/>
            <person name="Nordberg E.K."/>
            <person name="Maclean D.J."/>
            <person name="Ospina-Giraldo M.D."/>
            <person name="Morris P.F."/>
            <person name="Phuntumart V."/>
            <person name="Putnam N.H."/>
            <person name="Rash S."/>
            <person name="Rose J.K."/>
            <person name="Sakihama Y."/>
            <person name="Salamov A.A."/>
            <person name="Savidor A."/>
            <person name="Scheuring C.F."/>
            <person name="Smith B.M."/>
            <person name="Sobral B.W."/>
            <person name="Terry A."/>
            <person name="Torto-Alalibo T.A."/>
            <person name="Win J."/>
            <person name="Xu Z."/>
            <person name="Zhang H."/>
            <person name="Grigoriev I.V."/>
            <person name="Rokhsar D.S."/>
            <person name="Boore J.L."/>
        </authorList>
    </citation>
    <scope>NUCLEOTIDE SEQUENCE [LARGE SCALE GENOMIC DNA]</scope>
    <source>
        <strain evidence="2 3">P6497</strain>
    </source>
</reference>
<dbReference type="STRING" id="1094619.G4YF06"/>
<dbReference type="KEGG" id="psoj:PHYSODRAFT_293399"/>
<evidence type="ECO:0000313" key="3">
    <source>
        <dbReference type="Proteomes" id="UP000002640"/>
    </source>
</evidence>
<protein>
    <recommendedName>
        <fullName evidence="1">DDE-1 domain-containing protein</fullName>
    </recommendedName>
</protein>
<dbReference type="EMBL" id="JH159151">
    <property type="protein sequence ID" value="EGZ27589.1"/>
    <property type="molecule type" value="Genomic_DNA"/>
</dbReference>
<feature type="domain" description="DDE-1" evidence="1">
    <location>
        <begin position="56"/>
        <end position="174"/>
    </location>
</feature>
<evidence type="ECO:0000313" key="2">
    <source>
        <dbReference type="EMBL" id="EGZ27589.1"/>
    </source>
</evidence>
<dbReference type="Proteomes" id="UP000002640">
    <property type="component" value="Unassembled WGS sequence"/>
</dbReference>
<dbReference type="GeneID" id="20640981"/>